<evidence type="ECO:0000313" key="1">
    <source>
        <dbReference type="EMBL" id="KKB99291.1"/>
    </source>
</evidence>
<dbReference type="OrthoDB" id="3399604at2"/>
<sequence length="137" mass="14328">MHATATTTVAASPSRVWAVLSDYEGMSGWAPGLKITVIQPGAPEPNGVGAQRRIQAVPGMAPLVEEIIAFEPEQRLSYRGVSGVPFRNYVGNVALRSTGAGTEISYTVSADNRLPAVASVLAHGLLFGLKRAVNKAA</sequence>
<evidence type="ECO:0000313" key="4">
    <source>
        <dbReference type="Proteomes" id="UP000192327"/>
    </source>
</evidence>
<dbReference type="CDD" id="cd07821">
    <property type="entry name" value="PYR_PYL_RCAR_like"/>
    <property type="match status" value="1"/>
</dbReference>
<dbReference type="STRING" id="342002.BST15_09615"/>
<dbReference type="EMBL" id="MVHH01000015">
    <property type="protein sequence ID" value="OQZ97767.1"/>
    <property type="molecule type" value="Genomic_DNA"/>
</dbReference>
<accession>A0A0F5MX81</accession>
<dbReference type="AlphaFoldDB" id="A0A0F5MX81"/>
<dbReference type="InterPro" id="IPR019587">
    <property type="entry name" value="Polyketide_cyclase/dehydratase"/>
</dbReference>
<dbReference type="PATRIC" id="fig|342002.3.peg.3104"/>
<dbReference type="Gene3D" id="3.30.530.20">
    <property type="match status" value="1"/>
</dbReference>
<reference evidence="1" key="2">
    <citation type="submission" date="2015-04" db="EMBL/GenBank/DDBJ databases">
        <title>Genome sequence of Mycobacterium arupense strain GUC1.</title>
        <authorList>
            <person name="Greninger A.L."/>
            <person name="Cunningham G."/>
            <person name="Chiu C.Y."/>
            <person name="Miller S."/>
        </authorList>
    </citation>
    <scope>NUCLEOTIDE SEQUENCE</scope>
    <source>
        <strain evidence="1">GUC1</strain>
    </source>
</reference>
<dbReference type="Proteomes" id="UP000192327">
    <property type="component" value="Unassembled WGS sequence"/>
</dbReference>
<evidence type="ECO:0000313" key="2">
    <source>
        <dbReference type="EMBL" id="OQZ97767.1"/>
    </source>
</evidence>
<protein>
    <submittedName>
        <fullName evidence="2">MxaD family protein</fullName>
    </submittedName>
</protein>
<reference evidence="2 4" key="3">
    <citation type="submission" date="2016-12" db="EMBL/GenBank/DDBJ databases">
        <title>The new phylogeny of genus Mycobacterium.</title>
        <authorList>
            <person name="Tortoli E."/>
            <person name="Trovato A."/>
            <person name="Cirillo D.M."/>
        </authorList>
    </citation>
    <scope>NUCLEOTIDE SEQUENCE [LARGE SCALE GENOMIC DNA]</scope>
    <source>
        <strain evidence="2 4">DSM 44942</strain>
    </source>
</reference>
<dbReference type="SUPFAM" id="SSF55961">
    <property type="entry name" value="Bet v1-like"/>
    <property type="match status" value="1"/>
</dbReference>
<keyword evidence="4" id="KW-1185">Reference proteome</keyword>
<dbReference type="EMBL" id="LASW01000038">
    <property type="protein sequence ID" value="KKB99291.1"/>
    <property type="molecule type" value="Genomic_DNA"/>
</dbReference>
<dbReference type="Pfam" id="PF10604">
    <property type="entry name" value="Polyketide_cyc2"/>
    <property type="match status" value="1"/>
</dbReference>
<organism evidence="1 3">
    <name type="scientific">Mycolicibacter arupensis</name>
    <dbReference type="NCBI Taxonomy" id="342002"/>
    <lineage>
        <taxon>Bacteria</taxon>
        <taxon>Bacillati</taxon>
        <taxon>Actinomycetota</taxon>
        <taxon>Actinomycetes</taxon>
        <taxon>Mycobacteriales</taxon>
        <taxon>Mycobacteriaceae</taxon>
        <taxon>Mycolicibacter</taxon>
    </lineage>
</organism>
<proteinExistence type="predicted"/>
<gene>
    <name evidence="2" type="ORF">BST15_09615</name>
    <name evidence="1" type="ORF">WR43_10375</name>
</gene>
<dbReference type="RefSeq" id="WP_046189504.1">
    <property type="nucleotide sequence ID" value="NZ_JACKUJ010000023.1"/>
</dbReference>
<reference evidence="3" key="1">
    <citation type="submission" date="2015-04" db="EMBL/GenBank/DDBJ databases">
        <title>Genome sequence of Mycobacterium arupense GUC1.</title>
        <authorList>
            <person name="Greninger A.L."/>
            <person name="Cunningham G."/>
            <person name="Chiu C.Y."/>
            <person name="Miller S."/>
        </authorList>
    </citation>
    <scope>NUCLEOTIDE SEQUENCE [LARGE SCALE GENOMIC DNA]</scope>
    <source>
        <strain evidence="3">GUC1</strain>
    </source>
</reference>
<comment type="caution">
    <text evidence="1">The sequence shown here is derived from an EMBL/GenBank/DDBJ whole genome shotgun (WGS) entry which is preliminary data.</text>
</comment>
<dbReference type="Proteomes" id="UP000034416">
    <property type="component" value="Unassembled WGS sequence"/>
</dbReference>
<name>A0A0F5MX81_9MYCO</name>
<dbReference type="InterPro" id="IPR023393">
    <property type="entry name" value="START-like_dom_sf"/>
</dbReference>
<evidence type="ECO:0000313" key="3">
    <source>
        <dbReference type="Proteomes" id="UP000034416"/>
    </source>
</evidence>